<organism evidence="4 5">
    <name type="scientific">Caballeronia udeis</name>
    <dbReference type="NCBI Taxonomy" id="1232866"/>
    <lineage>
        <taxon>Bacteria</taxon>
        <taxon>Pseudomonadati</taxon>
        <taxon>Pseudomonadota</taxon>
        <taxon>Betaproteobacteria</taxon>
        <taxon>Burkholderiales</taxon>
        <taxon>Burkholderiaceae</taxon>
        <taxon>Caballeronia</taxon>
    </lineage>
</organism>
<comment type="similarity">
    <text evidence="1">Belongs to the UPF0337 (CsbD) family.</text>
</comment>
<sequence length="102" mass="10579">MDTDTAEGTLKEAAGKVQDAVGGVVGDAATQVSGKARELSVKAQQLCADTTSLFRDSTVENPFAVLGIVAAVSFIAGMIWANSRNVPSRAYAQNSGADDRPY</sequence>
<gene>
    <name evidence="4" type="ORF">AWB69_07542</name>
</gene>
<protein>
    <submittedName>
        <fullName evidence="4">CsbD family protein</fullName>
    </submittedName>
</protein>
<dbReference type="InterPro" id="IPR036629">
    <property type="entry name" value="YjbJ_sf"/>
</dbReference>
<evidence type="ECO:0000256" key="2">
    <source>
        <dbReference type="SAM" id="Phobius"/>
    </source>
</evidence>
<evidence type="ECO:0000259" key="3">
    <source>
        <dbReference type="Pfam" id="PF05532"/>
    </source>
</evidence>
<dbReference type="Pfam" id="PF05532">
    <property type="entry name" value="CsbD"/>
    <property type="match status" value="1"/>
</dbReference>
<feature type="domain" description="CsbD-like" evidence="3">
    <location>
        <begin position="4"/>
        <end position="53"/>
    </location>
</feature>
<dbReference type="RefSeq" id="WP_063977984.1">
    <property type="nucleotide sequence ID" value="NZ_FCOK02000079.1"/>
</dbReference>
<reference evidence="4 5" key="1">
    <citation type="submission" date="2016-01" db="EMBL/GenBank/DDBJ databases">
        <authorList>
            <person name="Oliw E.H."/>
        </authorList>
    </citation>
    <scope>NUCLEOTIDE SEQUENCE [LARGE SCALE GENOMIC DNA]</scope>
    <source>
        <strain evidence="4">LMG 27134</strain>
    </source>
</reference>
<dbReference type="AlphaFoldDB" id="A0A158JCL4"/>
<evidence type="ECO:0000313" key="4">
    <source>
        <dbReference type="EMBL" id="SAL66604.1"/>
    </source>
</evidence>
<feature type="transmembrane region" description="Helical" evidence="2">
    <location>
        <begin position="63"/>
        <end position="81"/>
    </location>
</feature>
<proteinExistence type="inferred from homology"/>
<accession>A0A158JCL4</accession>
<name>A0A158JCL4_9BURK</name>
<dbReference type="OrthoDB" id="9009244at2"/>
<dbReference type="InterPro" id="IPR008462">
    <property type="entry name" value="CsbD"/>
</dbReference>
<dbReference type="Gene3D" id="1.10.1470.10">
    <property type="entry name" value="YjbJ"/>
    <property type="match status" value="1"/>
</dbReference>
<dbReference type="Proteomes" id="UP000054683">
    <property type="component" value="Unassembled WGS sequence"/>
</dbReference>
<dbReference type="SUPFAM" id="SSF69047">
    <property type="entry name" value="Hypothetical protein YjbJ"/>
    <property type="match status" value="1"/>
</dbReference>
<keyword evidence="2" id="KW-0812">Transmembrane</keyword>
<dbReference type="EMBL" id="FCOK02000079">
    <property type="protein sequence ID" value="SAL66604.1"/>
    <property type="molecule type" value="Genomic_DNA"/>
</dbReference>
<keyword evidence="2" id="KW-1133">Transmembrane helix</keyword>
<evidence type="ECO:0000256" key="1">
    <source>
        <dbReference type="ARBA" id="ARBA00009129"/>
    </source>
</evidence>
<evidence type="ECO:0000313" key="5">
    <source>
        <dbReference type="Proteomes" id="UP000054683"/>
    </source>
</evidence>
<keyword evidence="2" id="KW-0472">Membrane</keyword>